<dbReference type="InterPro" id="IPR016047">
    <property type="entry name" value="M23ase_b-sheet_dom"/>
</dbReference>
<accession>A0A328B0M1</accession>
<evidence type="ECO:0000256" key="1">
    <source>
        <dbReference type="SAM" id="SignalP"/>
    </source>
</evidence>
<dbReference type="OrthoDB" id="5489603at2"/>
<protein>
    <submittedName>
        <fullName evidence="3">M23 family peptidase</fullName>
    </submittedName>
</protein>
<gene>
    <name evidence="3" type="ORF">DJ021_09340</name>
</gene>
<dbReference type="Proteomes" id="UP000249842">
    <property type="component" value="Unassembled WGS sequence"/>
</dbReference>
<dbReference type="SUPFAM" id="SSF51261">
    <property type="entry name" value="Duplicated hybrid motif"/>
    <property type="match status" value="1"/>
</dbReference>
<evidence type="ECO:0000259" key="2">
    <source>
        <dbReference type="Pfam" id="PF01551"/>
    </source>
</evidence>
<dbReference type="EMBL" id="QFYP01000001">
    <property type="protein sequence ID" value="RAK59991.1"/>
    <property type="molecule type" value="Genomic_DNA"/>
</dbReference>
<dbReference type="InterPro" id="IPR050570">
    <property type="entry name" value="Cell_wall_metabolism_enzyme"/>
</dbReference>
<dbReference type="PANTHER" id="PTHR21666">
    <property type="entry name" value="PEPTIDASE-RELATED"/>
    <property type="match status" value="1"/>
</dbReference>
<dbReference type="GO" id="GO:0004222">
    <property type="term" value="F:metalloendopeptidase activity"/>
    <property type="evidence" value="ECO:0007669"/>
    <property type="project" value="TreeGrafter"/>
</dbReference>
<dbReference type="CDD" id="cd12797">
    <property type="entry name" value="M23_peptidase"/>
    <property type="match status" value="1"/>
</dbReference>
<dbReference type="InterPro" id="IPR011055">
    <property type="entry name" value="Dup_hybrid_motif"/>
</dbReference>
<dbReference type="Gene3D" id="2.70.70.10">
    <property type="entry name" value="Glucose Permease (Domain IIA)"/>
    <property type="match status" value="1"/>
</dbReference>
<evidence type="ECO:0000313" key="3">
    <source>
        <dbReference type="EMBL" id="RAK59991.1"/>
    </source>
</evidence>
<feature type="signal peptide" evidence="1">
    <location>
        <begin position="1"/>
        <end position="23"/>
    </location>
</feature>
<evidence type="ECO:0000313" key="4">
    <source>
        <dbReference type="Proteomes" id="UP000249842"/>
    </source>
</evidence>
<feature type="chain" id="PRO_5016283935" evidence="1">
    <location>
        <begin position="24"/>
        <end position="331"/>
    </location>
</feature>
<organism evidence="3 4">
    <name type="scientific">Phenylobacterium hankyongense</name>
    <dbReference type="NCBI Taxonomy" id="1813876"/>
    <lineage>
        <taxon>Bacteria</taxon>
        <taxon>Pseudomonadati</taxon>
        <taxon>Pseudomonadota</taxon>
        <taxon>Alphaproteobacteria</taxon>
        <taxon>Caulobacterales</taxon>
        <taxon>Caulobacteraceae</taxon>
        <taxon>Phenylobacterium</taxon>
    </lineage>
</organism>
<name>A0A328B0M1_9CAUL</name>
<comment type="caution">
    <text evidence="3">The sequence shown here is derived from an EMBL/GenBank/DDBJ whole genome shotgun (WGS) entry which is preliminary data.</text>
</comment>
<dbReference type="Pfam" id="PF01551">
    <property type="entry name" value="Peptidase_M23"/>
    <property type="match status" value="1"/>
</dbReference>
<sequence>MRRLAPLALFGAMLFVGAPAVGAAPEGPKLAFPLACEIGRTCEVQNYVDRDPSPGVLDYRCGHRTYDKHDGVDIRVLSMAAQRAGVAVLAAAPGRVLRVRDGLPDISIRAPGAPALNGQDCGNGVVVEVAPGWITGYCHLARGSVRVKPGDAVAVGQPLAKVGLSGNTEFPHLHFMVRHNNAVVDPFAPDPAQTTACKPQASLWTPSAAQALAYRRGVVLNTGFAAGVAAPEAVEEATVAAPSLASPAIVAYVRTIGLEAGDELELTVKGPDGAVVATNRSAPLDHDKAYYLSQVGRKRPPAGWPPGVYSAEYRVYRHGAVAITQRFQMRI</sequence>
<dbReference type="RefSeq" id="WP_111457284.1">
    <property type="nucleotide sequence ID" value="NZ_QFYP01000001.1"/>
</dbReference>
<dbReference type="PANTHER" id="PTHR21666:SF270">
    <property type="entry name" value="MUREIN HYDROLASE ACTIVATOR ENVC"/>
    <property type="match status" value="1"/>
</dbReference>
<dbReference type="AlphaFoldDB" id="A0A328B0M1"/>
<feature type="domain" description="M23ase beta-sheet core" evidence="2">
    <location>
        <begin position="68"/>
        <end position="186"/>
    </location>
</feature>
<proteinExistence type="predicted"/>
<keyword evidence="4" id="KW-1185">Reference proteome</keyword>
<keyword evidence="1" id="KW-0732">Signal</keyword>
<reference evidence="4" key="1">
    <citation type="submission" date="2018-05" db="EMBL/GenBank/DDBJ databases">
        <authorList>
            <person name="Li X."/>
        </authorList>
    </citation>
    <scope>NUCLEOTIDE SEQUENCE [LARGE SCALE GENOMIC DNA]</scope>
    <source>
        <strain evidence="4">HKS-05</strain>
    </source>
</reference>